<evidence type="ECO:0000256" key="1">
    <source>
        <dbReference type="SAM" id="MobiDB-lite"/>
    </source>
</evidence>
<dbReference type="InterPro" id="IPR051425">
    <property type="entry name" value="Formin_Homology"/>
</dbReference>
<feature type="compositionally biased region" description="Pro residues" evidence="1">
    <location>
        <begin position="957"/>
        <end position="973"/>
    </location>
</feature>
<proteinExistence type="predicted"/>
<accession>A0A1Y2F752</accession>
<feature type="compositionally biased region" description="Low complexity" evidence="1">
    <location>
        <begin position="270"/>
        <end position="289"/>
    </location>
</feature>
<feature type="region of interest" description="Disordered" evidence="1">
    <location>
        <begin position="393"/>
        <end position="444"/>
    </location>
</feature>
<dbReference type="OrthoDB" id="2536507at2759"/>
<feature type="compositionally biased region" description="Low complexity" evidence="1">
    <location>
        <begin position="1144"/>
        <end position="1163"/>
    </location>
</feature>
<feature type="compositionally biased region" description="Pro residues" evidence="1">
    <location>
        <begin position="933"/>
        <end position="942"/>
    </location>
</feature>
<feature type="region of interest" description="Disordered" evidence="1">
    <location>
        <begin position="162"/>
        <end position="204"/>
    </location>
</feature>
<organism evidence="2 3">
    <name type="scientific">Leucosporidium creatinivorum</name>
    <dbReference type="NCBI Taxonomy" id="106004"/>
    <lineage>
        <taxon>Eukaryota</taxon>
        <taxon>Fungi</taxon>
        <taxon>Dikarya</taxon>
        <taxon>Basidiomycota</taxon>
        <taxon>Pucciniomycotina</taxon>
        <taxon>Microbotryomycetes</taxon>
        <taxon>Leucosporidiales</taxon>
        <taxon>Leucosporidium</taxon>
    </lineage>
</organism>
<dbReference type="PANTHER" id="PTHR45725:SF18">
    <property type="entry name" value="ORC1-LIKE AAA ATPASE DOMAIN-CONTAINING PROTEIN"/>
    <property type="match status" value="1"/>
</dbReference>
<feature type="compositionally biased region" description="Basic and acidic residues" evidence="1">
    <location>
        <begin position="643"/>
        <end position="654"/>
    </location>
</feature>
<protein>
    <submittedName>
        <fullName evidence="2">Uncharacterized protein</fullName>
    </submittedName>
</protein>
<dbReference type="AlphaFoldDB" id="A0A1Y2F752"/>
<gene>
    <name evidence="2" type="ORF">BCR35DRAFT_325248</name>
</gene>
<evidence type="ECO:0000313" key="3">
    <source>
        <dbReference type="Proteomes" id="UP000193467"/>
    </source>
</evidence>
<feature type="region of interest" description="Disordered" evidence="1">
    <location>
        <begin position="1144"/>
        <end position="1169"/>
    </location>
</feature>
<evidence type="ECO:0000313" key="2">
    <source>
        <dbReference type="EMBL" id="ORY79732.1"/>
    </source>
</evidence>
<feature type="compositionally biased region" description="Basic and acidic residues" evidence="1">
    <location>
        <begin position="393"/>
        <end position="407"/>
    </location>
</feature>
<feature type="region of interest" description="Disordered" evidence="1">
    <location>
        <begin position="933"/>
        <end position="977"/>
    </location>
</feature>
<keyword evidence="3" id="KW-1185">Reference proteome</keyword>
<dbReference type="InParanoid" id="A0A1Y2F752"/>
<feature type="compositionally biased region" description="Low complexity" evidence="1">
    <location>
        <begin position="660"/>
        <end position="671"/>
    </location>
</feature>
<sequence>MQQERPLSPASESSAGDYAAFPLGTAGTAAPRVCRALVVEAEAHETGVRSTVYCRIALPASSSQPVQLLALPPLSHLLHHSTYALPLGPESLSSSSTECLRAARLLGLTDASALANGASSRKDNLLSNGVEASPAGRRHNRTIKLVQQDKDLSLVLEGADSATPSRAISPSSFTSRLAAPAPTGAPSTRSSRKSNGRKEQADRMKEEKLEWILVMRLESSFGGLHEPRFANSVTIPLPLCLRNSLAFTLPISSASTSSAPPPQWDLAVKPSLRSSSSSTPPGDSNGPTTITGRFASTSALSIRWAPRNSYAIAVPQSQLEVAWGIGENGWGRVTVKGEAELEYAGLKDKAWVEVQVDHGAGSLMDNSTRAFEILSLEGEGVLAWEVVRETPRKLEPPRHPRLAREPSSEFTTPTPRPRPSTNHLQESRPPSFTNLFNTTAPEAPELDPAVVAKMGEPSLLRQAAPFEGDASLDMTFEMSSSDEEGEDGLAKSLARLGGEEKETTGSPSGSPEAPEADSDIPQAEPLHFSTTTTIRLQLSLATLLTADKLPSPTVSFELKADFPTITLRSLSTAFYPSSEPQAFRLALPTFSLPAAVHENSVVTVSAGAGGSVELLASDPMMQAAGASEEKDSPLPATGGRARWRTERSQDEGSNRRSRSSSELVEVEVSLPPSRPTSLVQLDELADSDDSPSPSPAARSASSARHLLNRPSIQSLRSKSSTLSLGLNLASTPFGLQSHRQPTTLGVLKLRITPVPPSAGPDLEKPWRLFTHLTFPRPFIGGFELPLKEGQRVVVCDSWNERGEQAEVESELLEGMMKIETGASRRGSPVVGRMGEVVALEDEMEGVCEMLFCVSTPGAEGQVEVGDVLPKMEIKVSSMEVEVLPVAGYELLTDKQAFDSATPSRDTQSTRFTRFQIPASEASRLSVFLQPIPPPLPSLPPSPVAERVTPPRETSPRAPTPATEPEPVATPPQEPKFAFAPTPHQEMKQASPEVEPEPTLIAEVELPTLPAPPPPPAIATPPPALAPEQNPLYNTATKAPAPATITPSSAPPRSALSNLLALSPFLIFLLALAIAHFATPNGLNSLNPLNELLSDTHGAWPSFDAEGELVLVQKETAHSTTTTTSSGISLSTSMITTTTTVMTTPTPMASSARSFPLPSSSSAPTARFSAPSAPPRLIFMDDLPPPPPPKLTEADQQAGLEPAGFPTVFAEIVAGWRVFEREVKGWIGWVRGWMGI</sequence>
<dbReference type="Proteomes" id="UP000193467">
    <property type="component" value="Unassembled WGS sequence"/>
</dbReference>
<feature type="compositionally biased region" description="Low complexity" evidence="1">
    <location>
        <begin position="695"/>
        <end position="704"/>
    </location>
</feature>
<comment type="caution">
    <text evidence="2">The sequence shown here is derived from an EMBL/GenBank/DDBJ whole genome shotgun (WGS) entry which is preliminary data.</text>
</comment>
<feature type="region of interest" description="Disordered" evidence="1">
    <location>
        <begin position="622"/>
        <end position="714"/>
    </location>
</feature>
<dbReference type="PANTHER" id="PTHR45725">
    <property type="entry name" value="FORMIN HOMOLOGY 2 FAMILY MEMBER"/>
    <property type="match status" value="1"/>
</dbReference>
<feature type="region of interest" description="Disordered" evidence="1">
    <location>
        <begin position="497"/>
        <end position="522"/>
    </location>
</feature>
<name>A0A1Y2F752_9BASI</name>
<dbReference type="EMBL" id="MCGR01000026">
    <property type="protein sequence ID" value="ORY79732.1"/>
    <property type="molecule type" value="Genomic_DNA"/>
</dbReference>
<reference evidence="2 3" key="1">
    <citation type="submission" date="2016-07" db="EMBL/GenBank/DDBJ databases">
        <title>Pervasive Adenine N6-methylation of Active Genes in Fungi.</title>
        <authorList>
            <consortium name="DOE Joint Genome Institute"/>
            <person name="Mondo S.J."/>
            <person name="Dannebaum R.O."/>
            <person name="Kuo R.C."/>
            <person name="Labutti K."/>
            <person name="Haridas S."/>
            <person name="Kuo A."/>
            <person name="Salamov A."/>
            <person name="Ahrendt S.R."/>
            <person name="Lipzen A."/>
            <person name="Sullivan W."/>
            <person name="Andreopoulos W.B."/>
            <person name="Clum A."/>
            <person name="Lindquist E."/>
            <person name="Daum C."/>
            <person name="Ramamoorthy G.K."/>
            <person name="Gryganskyi A."/>
            <person name="Culley D."/>
            <person name="Magnuson J.K."/>
            <person name="James T.Y."/>
            <person name="O'Malley M.A."/>
            <person name="Stajich J.E."/>
            <person name="Spatafora J.W."/>
            <person name="Visel A."/>
            <person name="Grigoriev I.V."/>
        </authorList>
    </citation>
    <scope>NUCLEOTIDE SEQUENCE [LARGE SCALE GENOMIC DNA]</scope>
    <source>
        <strain evidence="2 3">62-1032</strain>
    </source>
</reference>
<dbReference type="PRINTS" id="PR01217">
    <property type="entry name" value="PRICHEXTENSN"/>
</dbReference>
<feature type="region of interest" description="Disordered" evidence="1">
    <location>
        <begin position="254"/>
        <end position="291"/>
    </location>
</feature>
<feature type="compositionally biased region" description="Polar residues" evidence="1">
    <location>
        <begin position="422"/>
        <end position="440"/>
    </location>
</feature>
<feature type="compositionally biased region" description="Polar residues" evidence="1">
    <location>
        <begin position="162"/>
        <end position="175"/>
    </location>
</feature>